<name>A0ABX4YMU7_9LEPT</name>
<gene>
    <name evidence="1" type="ORF">BES34_004815</name>
</gene>
<sequence length="161" mass="17134">MQIDKIPFILLYLLPAVFWTCHSNSNSSSSTNDSAAALLYSAYGASFTPVPTQGCADSSITTVLRGSSTPVTSQNFTYYFYKFVGDSTSTETFTVSVSSGEADLWIGAEGYTLTPSDFSKVELRSENIGNDTISNVSTTNLAIRCVVVPVSTGGGFTLSIQ</sequence>
<reference evidence="1" key="1">
    <citation type="submission" date="2018-01" db="EMBL/GenBank/DDBJ databases">
        <title>Genomic characterization of Leptospira inadai serogroup Lyme isolated from captured rat in Brazil and comparative analysis with human reference strain.</title>
        <authorList>
            <person name="Moreno L.Z."/>
            <person name="Loureiro A.P."/>
            <person name="Miraglia F."/>
            <person name="Kremer F.S."/>
            <person name="Eslabao M.R."/>
            <person name="Dellagostin O.A."/>
            <person name="Lilenbaum W."/>
            <person name="Moreno A.M."/>
        </authorList>
    </citation>
    <scope>NUCLEOTIDE SEQUENCE [LARGE SCALE GENOMIC DNA]</scope>
    <source>
        <strain evidence="1">M34/99</strain>
    </source>
</reference>
<evidence type="ECO:0000313" key="2">
    <source>
        <dbReference type="Proteomes" id="UP000094669"/>
    </source>
</evidence>
<accession>A0ABX4YMU7</accession>
<keyword evidence="2" id="KW-1185">Reference proteome</keyword>
<comment type="caution">
    <text evidence="1">The sequence shown here is derived from an EMBL/GenBank/DDBJ whole genome shotgun (WGS) entry which is preliminary data.</text>
</comment>
<evidence type="ECO:0000313" key="1">
    <source>
        <dbReference type="EMBL" id="PNV76322.1"/>
    </source>
</evidence>
<dbReference type="EMBL" id="MCRM02000003">
    <property type="protein sequence ID" value="PNV76322.1"/>
    <property type="molecule type" value="Genomic_DNA"/>
</dbReference>
<protein>
    <recommendedName>
        <fullName evidence="3">Lipoprotein</fullName>
    </recommendedName>
</protein>
<evidence type="ECO:0008006" key="3">
    <source>
        <dbReference type="Google" id="ProtNLM"/>
    </source>
</evidence>
<proteinExistence type="predicted"/>
<dbReference type="RefSeq" id="WP_010419341.1">
    <property type="nucleotide sequence ID" value="NZ_MCRM02000003.1"/>
</dbReference>
<dbReference type="Proteomes" id="UP000094669">
    <property type="component" value="Unassembled WGS sequence"/>
</dbReference>
<organism evidence="1 2">
    <name type="scientific">Leptospira inadai serovar Lyme</name>
    <dbReference type="NCBI Taxonomy" id="293084"/>
    <lineage>
        <taxon>Bacteria</taxon>
        <taxon>Pseudomonadati</taxon>
        <taxon>Spirochaetota</taxon>
        <taxon>Spirochaetia</taxon>
        <taxon>Leptospirales</taxon>
        <taxon>Leptospiraceae</taxon>
        <taxon>Leptospira</taxon>
    </lineage>
</organism>